<dbReference type="AlphaFoldDB" id="Q96XW2"/>
<accession>Q96XW2</accession>
<sequence length="111" mass="13436">MIFMDEKEIVLKALDKIDKWYVMLAGIRENTLLIVSKKVPPNSINVDGIEYSVKYYEPEEYLRVITYNEDEFRSYKIYYFVKVYMRKVLDILSSLEVQRMSEEFEKNNRLI</sequence>
<organism evidence="1 2">
    <name type="scientific">Sulfurisphaera tokodaii (strain DSM 16993 / JCM 10545 / NBRC 100140 / 7)</name>
    <name type="common">Sulfolobus tokodaii</name>
    <dbReference type="NCBI Taxonomy" id="273063"/>
    <lineage>
        <taxon>Archaea</taxon>
        <taxon>Thermoproteota</taxon>
        <taxon>Thermoprotei</taxon>
        <taxon>Sulfolobales</taxon>
        <taxon>Sulfolobaceae</taxon>
        <taxon>Sulfurisphaera</taxon>
    </lineage>
</organism>
<gene>
    <name evidence="1" type="primary">ST2406</name>
    <name evidence="1" type="ordered locus">STK_24060</name>
</gene>
<dbReference type="EMBL" id="BA000023">
    <property type="protein sequence ID" value="BAB67515.1"/>
    <property type="molecule type" value="Genomic_DNA"/>
</dbReference>
<reference evidence="2" key="1">
    <citation type="journal article" date="2001" name="DNA Res.">
        <title>Complete genome sequence of an aerobic thermoacidophilic Crenarchaeon, Sulfolobus tokodaii strain7.</title>
        <authorList>
            <person name="Kawarabayasi Y."/>
            <person name="Hino Y."/>
            <person name="Horikawa H."/>
            <person name="Jin-no K."/>
            <person name="Takahashi M."/>
            <person name="Sekine M."/>
            <person name="Baba S."/>
            <person name="Ankai A."/>
            <person name="Kosugi H."/>
            <person name="Hosoyama A."/>
            <person name="Fukui S."/>
            <person name="Nagai Y."/>
            <person name="Nishijima K."/>
            <person name="Otsuka R."/>
            <person name="Nakazawa H."/>
            <person name="Takamiya M."/>
            <person name="Kato Y."/>
            <person name="Yoshizawa T."/>
            <person name="Tanaka T."/>
            <person name="Kudoh Y."/>
            <person name="Yamazaki J."/>
            <person name="Kushida N."/>
            <person name="Oguchi A."/>
            <person name="Aoki K."/>
            <person name="Masuda S."/>
            <person name="Yanagii M."/>
            <person name="Nishimura M."/>
            <person name="Yamagishi A."/>
            <person name="Oshima T."/>
            <person name="Kikuchi H."/>
        </authorList>
    </citation>
    <scope>NUCLEOTIDE SEQUENCE [LARGE SCALE GENOMIC DNA]</scope>
    <source>
        <strain evidence="2">DSM 16993 / JCM 10545 / NBRC 100140 / 7</strain>
    </source>
</reference>
<evidence type="ECO:0000313" key="2">
    <source>
        <dbReference type="Proteomes" id="UP000001015"/>
    </source>
</evidence>
<protein>
    <submittedName>
        <fullName evidence="1">Uncharacterized protein</fullName>
    </submittedName>
</protein>
<dbReference type="Proteomes" id="UP000001015">
    <property type="component" value="Chromosome"/>
</dbReference>
<proteinExistence type="predicted"/>
<dbReference type="PATRIC" id="fig|273063.9.peg.2716"/>
<evidence type="ECO:0000313" key="1">
    <source>
        <dbReference type="EMBL" id="BAB67515.1"/>
    </source>
</evidence>
<name>Q96XW2_SULTO</name>
<dbReference type="STRING" id="273063.STK_24060"/>
<dbReference type="KEGG" id="sto:STK_24060"/>
<keyword evidence="2" id="KW-1185">Reference proteome</keyword>
<dbReference type="eggNOG" id="arCOG07291">
    <property type="taxonomic scope" value="Archaea"/>
</dbReference>